<keyword evidence="8" id="KW-0862">Zinc</keyword>
<evidence type="ECO:0000313" key="17">
    <source>
        <dbReference type="Ensembl" id="ENSPNAP00000037846.1"/>
    </source>
</evidence>
<dbReference type="InterPro" id="IPR013783">
    <property type="entry name" value="Ig-like_fold"/>
</dbReference>
<evidence type="ECO:0000256" key="2">
    <source>
        <dbReference type="ARBA" id="ARBA00007885"/>
    </source>
</evidence>
<dbReference type="RefSeq" id="XP_017546534.1">
    <property type="nucleotide sequence ID" value="XM_017691045.1"/>
</dbReference>
<evidence type="ECO:0000256" key="3">
    <source>
        <dbReference type="ARBA" id="ARBA00019818"/>
    </source>
</evidence>
<evidence type="ECO:0000256" key="7">
    <source>
        <dbReference type="ARBA" id="ARBA00022737"/>
    </source>
</evidence>
<feature type="domain" description="Fibronectin type-III" evidence="16">
    <location>
        <begin position="26"/>
        <end position="126"/>
    </location>
</feature>
<dbReference type="OMA" id="WIFYNIT"/>
<dbReference type="GeneTree" id="ENSGT00940000154851"/>
<dbReference type="GO" id="GO:0009897">
    <property type="term" value="C:external side of plasma membrane"/>
    <property type="evidence" value="ECO:0007669"/>
    <property type="project" value="TreeGrafter"/>
</dbReference>
<dbReference type="GO" id="GO:0046872">
    <property type="term" value="F:metal ion binding"/>
    <property type="evidence" value="ECO:0007669"/>
    <property type="project" value="UniProtKB-KW"/>
</dbReference>
<keyword evidence="9 14" id="KW-1133">Transmembrane helix</keyword>
<organism evidence="17 18">
    <name type="scientific">Pygocentrus nattereri</name>
    <name type="common">Red-bellied piranha</name>
    <dbReference type="NCBI Taxonomy" id="42514"/>
    <lineage>
        <taxon>Eukaryota</taxon>
        <taxon>Metazoa</taxon>
        <taxon>Chordata</taxon>
        <taxon>Craniata</taxon>
        <taxon>Vertebrata</taxon>
        <taxon>Euteleostomi</taxon>
        <taxon>Actinopterygii</taxon>
        <taxon>Neopterygii</taxon>
        <taxon>Teleostei</taxon>
        <taxon>Ostariophysi</taxon>
        <taxon>Characiformes</taxon>
        <taxon>Characoidei</taxon>
        <taxon>Pygocentrus</taxon>
    </lineage>
</organism>
<evidence type="ECO:0000256" key="12">
    <source>
        <dbReference type="ARBA" id="ARBA00023170"/>
    </source>
</evidence>
<dbReference type="InterPro" id="IPR003961">
    <property type="entry name" value="FN3_dom"/>
</dbReference>
<dbReference type="Pfam" id="PF09067">
    <property type="entry name" value="EpoR_lig-bind"/>
    <property type="match status" value="1"/>
</dbReference>
<keyword evidence="10 14" id="KW-0472">Membrane</keyword>
<name>A0A3B4ERR7_PYGNA</name>
<dbReference type="Proteomes" id="UP001501920">
    <property type="component" value="Chromosome 20"/>
</dbReference>
<dbReference type="SMART" id="SM00060">
    <property type="entry name" value="FN3"/>
    <property type="match status" value="2"/>
</dbReference>
<dbReference type="RefSeq" id="XP_017546536.1">
    <property type="nucleotide sequence ID" value="XM_017691047.1"/>
</dbReference>
<feature type="signal peptide" evidence="15">
    <location>
        <begin position="1"/>
        <end position="23"/>
    </location>
</feature>
<reference evidence="17" key="2">
    <citation type="submission" date="2025-08" db="UniProtKB">
        <authorList>
            <consortium name="Ensembl"/>
        </authorList>
    </citation>
    <scope>IDENTIFICATION</scope>
</reference>
<feature type="domain" description="Fibronectin type-III" evidence="16">
    <location>
        <begin position="128"/>
        <end position="232"/>
    </location>
</feature>
<keyword evidence="18" id="KW-1185">Reference proteome</keyword>
<evidence type="ECO:0000256" key="1">
    <source>
        <dbReference type="ARBA" id="ARBA00004479"/>
    </source>
</evidence>
<comment type="subcellular location">
    <subcellularLocation>
        <location evidence="1">Membrane</location>
        <topology evidence="1">Single-pass type I membrane protein</topology>
    </subcellularLocation>
</comment>
<dbReference type="GO" id="GO:0004896">
    <property type="term" value="F:cytokine receptor activity"/>
    <property type="evidence" value="ECO:0007669"/>
    <property type="project" value="TreeGrafter"/>
</dbReference>
<evidence type="ECO:0000313" key="18">
    <source>
        <dbReference type="Proteomes" id="UP001501920"/>
    </source>
</evidence>
<dbReference type="PANTHER" id="PTHR23037:SF46">
    <property type="entry name" value="INTERLEUKIN 5 RECEPTOR SUBUNIT ALPHA"/>
    <property type="match status" value="1"/>
</dbReference>
<keyword evidence="13" id="KW-0325">Glycoprotein</keyword>
<evidence type="ECO:0000256" key="10">
    <source>
        <dbReference type="ARBA" id="ARBA00023136"/>
    </source>
</evidence>
<evidence type="ECO:0000256" key="15">
    <source>
        <dbReference type="SAM" id="SignalP"/>
    </source>
</evidence>
<dbReference type="FunFam" id="2.60.40.10:FF:000358">
    <property type="entry name" value="Prolactin receptor"/>
    <property type="match status" value="1"/>
</dbReference>
<dbReference type="STRING" id="42514.ENSPNAP00000037846"/>
<dbReference type="Ensembl" id="ENSPNAT00000034727.2">
    <property type="protein sequence ID" value="ENSPNAP00000037846.1"/>
    <property type="gene ID" value="ENSPNAG00000029917.2"/>
</dbReference>
<dbReference type="OrthoDB" id="8858139at2759"/>
<evidence type="ECO:0000256" key="11">
    <source>
        <dbReference type="ARBA" id="ARBA00023157"/>
    </source>
</evidence>
<evidence type="ECO:0000256" key="13">
    <source>
        <dbReference type="ARBA" id="ARBA00023180"/>
    </source>
</evidence>
<protein>
    <recommendedName>
        <fullName evidence="3">Prolactin receptor</fullName>
    </recommendedName>
</protein>
<evidence type="ECO:0000256" key="14">
    <source>
        <dbReference type="SAM" id="Phobius"/>
    </source>
</evidence>
<accession>A0A3B4ERR7</accession>
<dbReference type="CTD" id="561846"/>
<dbReference type="GeneID" id="108423622"/>
<dbReference type="AlphaFoldDB" id="A0A3B4ERR7"/>
<keyword evidence="4 14" id="KW-0812">Transmembrane</keyword>
<evidence type="ECO:0000256" key="9">
    <source>
        <dbReference type="ARBA" id="ARBA00022989"/>
    </source>
</evidence>
<comment type="similarity">
    <text evidence="2">Belongs to the type I cytokine receptor family. Type 1 subfamily.</text>
</comment>
<evidence type="ECO:0000259" key="16">
    <source>
        <dbReference type="PROSITE" id="PS50853"/>
    </source>
</evidence>
<keyword evidence="6 15" id="KW-0732">Signal</keyword>
<keyword evidence="7" id="KW-0677">Repeat</keyword>
<dbReference type="Gene3D" id="2.60.40.10">
    <property type="entry name" value="Immunoglobulins"/>
    <property type="match status" value="2"/>
</dbReference>
<evidence type="ECO:0000256" key="6">
    <source>
        <dbReference type="ARBA" id="ARBA00022729"/>
    </source>
</evidence>
<dbReference type="InterPro" id="IPR015152">
    <property type="entry name" value="Growth/epo_recpt_lig-bind"/>
</dbReference>
<sequence>MWGDTTLALAVMIVLLWILPCKSQSAPGRPKLTSCRSTEKETFTCWWEPGSSGGLPTTQRLFYRKERSEKVFECPDYHSAGNNSCYFNKSHTSIWVFYNITVVASNAYGDTFSESVEVDVMDIVQPHSPENVTLTVVGAEDNPYFLVQWEAPHDTDTRSGWVTLKYEVRVKLENSRLEQASEWEVYSAGKQKELSIYSPQPGGRYTVQVRCRLDQGSWSEWSPPAFIKVPNNYLKERSVVIFTATVSAFIFLVAFGILVVKREHVKHCLLPPVPGPKIKGFDAQLLKTEKSEDLFSALTAQGFPPTAECPEQVDYLVVVDSEENSEEFGITTSHEDQKKDQLSLDPEDGELFDSLSTEKELNIIQTDRCKTPAIVHDSQDCDTKSTPGISQALTGTFSSQLNVQHTNHLTTHEAPHQELNPDQHTQSEYSCMSSFDQKNASILPNGFMEYVEENERQDCKLTPTAEGGGEDYSKVSGVYSDSVLVLQKARNPIHKHKEKNCDDLHKKIKDEKSLSAKRVADTQDYVDTM</sequence>
<keyword evidence="12" id="KW-0675">Receptor</keyword>
<dbReference type="PANTHER" id="PTHR23037">
    <property type="entry name" value="CYTOKINE RECEPTOR"/>
    <property type="match status" value="1"/>
</dbReference>
<keyword evidence="5" id="KW-0479">Metal-binding</keyword>
<dbReference type="SUPFAM" id="SSF49265">
    <property type="entry name" value="Fibronectin type III"/>
    <property type="match status" value="2"/>
</dbReference>
<dbReference type="PROSITE" id="PS50853">
    <property type="entry name" value="FN3"/>
    <property type="match status" value="2"/>
</dbReference>
<reference evidence="17 18" key="1">
    <citation type="submission" date="2020-10" db="EMBL/GenBank/DDBJ databases">
        <title>Pygocentrus nattereri (red-bellied piranha) genome, fPygNat1, primary haplotype.</title>
        <authorList>
            <person name="Myers G."/>
            <person name="Meyer A."/>
            <person name="Karagic N."/>
            <person name="Pippel M."/>
            <person name="Winkler S."/>
            <person name="Tracey A."/>
            <person name="Wood J."/>
            <person name="Formenti G."/>
            <person name="Howe K."/>
            <person name="Fedrigo O."/>
            <person name="Jarvis E.D."/>
        </authorList>
    </citation>
    <scope>NUCLEOTIDE SEQUENCE [LARGE SCALE GENOMIC DNA]</scope>
</reference>
<dbReference type="InterPro" id="IPR036116">
    <property type="entry name" value="FN3_sf"/>
</dbReference>
<feature type="transmembrane region" description="Helical" evidence="14">
    <location>
        <begin position="239"/>
        <end position="260"/>
    </location>
</feature>
<evidence type="ECO:0000256" key="4">
    <source>
        <dbReference type="ARBA" id="ARBA00022692"/>
    </source>
</evidence>
<dbReference type="CDD" id="cd00063">
    <property type="entry name" value="FN3"/>
    <property type="match status" value="1"/>
</dbReference>
<dbReference type="FunFam" id="2.60.40.10:FF:000287">
    <property type="entry name" value="Prolactin receptor"/>
    <property type="match status" value="1"/>
</dbReference>
<reference evidence="17" key="3">
    <citation type="submission" date="2025-09" db="UniProtKB">
        <authorList>
            <consortium name="Ensembl"/>
        </authorList>
    </citation>
    <scope>IDENTIFICATION</scope>
</reference>
<proteinExistence type="inferred from homology"/>
<keyword evidence="11" id="KW-1015">Disulfide bond</keyword>
<evidence type="ECO:0000256" key="5">
    <source>
        <dbReference type="ARBA" id="ARBA00022723"/>
    </source>
</evidence>
<feature type="chain" id="PRO_5043803310" description="Prolactin receptor" evidence="15">
    <location>
        <begin position="24"/>
        <end position="529"/>
    </location>
</feature>
<evidence type="ECO:0000256" key="8">
    <source>
        <dbReference type="ARBA" id="ARBA00022833"/>
    </source>
</evidence>